<accession>A0A2S6I9J2</accession>
<dbReference type="SUPFAM" id="SSF53756">
    <property type="entry name" value="UDP-Glycosyltransferase/glycogen phosphorylase"/>
    <property type="match status" value="1"/>
</dbReference>
<dbReference type="Gene3D" id="3.40.50.2000">
    <property type="entry name" value="Glycogen Phosphorylase B"/>
    <property type="match status" value="1"/>
</dbReference>
<sequence length="342" mass="38294">MRILYAIQGTGNGHLSRAIEFVPALRRRPGLEVDVLLSGSQTELEAPFRIDYRLGGLGFVFGHRGGIDLRETLRALSVIDFLREVRTLPVHRYDLVINDFEPVSAWAARRAGVPSFALSHQYAVARPGAPRPRGLSPLALAFLRWYAPCAAGAGFHFRAYEPGMRPPVIREEVRRARVADYGHHTVYLPAIAEDQLVRVFSRFPLYRFEVFSKRRRVRTRIDNVDLYPVGRDTFLESMATSRGVICGGGFETPAEALFLGKRLLVVPMRNQFEQRCNAVALRELGVMVLDGLGKKDWPRVGEWLRSEAPAPHPFANDTEEIIDSILSAYGPVDFGSRALSPA</sequence>
<proteinExistence type="predicted"/>
<dbReference type="AlphaFoldDB" id="A0A2S6I9J2"/>
<dbReference type="Proteomes" id="UP000237662">
    <property type="component" value="Unassembled WGS sequence"/>
</dbReference>
<comment type="caution">
    <text evidence="1">The sequence shown here is derived from an EMBL/GenBank/DDBJ whole genome shotgun (WGS) entry which is preliminary data.</text>
</comment>
<dbReference type="RefSeq" id="WP_104418750.1">
    <property type="nucleotide sequence ID" value="NZ_PTJC01000005.1"/>
</dbReference>
<dbReference type="Pfam" id="PF13528">
    <property type="entry name" value="Glyco_trans_1_3"/>
    <property type="match status" value="1"/>
</dbReference>
<name>A0A2S6I9J2_9BACT</name>
<dbReference type="OrthoDB" id="9793805at2"/>
<evidence type="ECO:0000313" key="1">
    <source>
        <dbReference type="EMBL" id="PPK88177.1"/>
    </source>
</evidence>
<keyword evidence="2" id="KW-1185">Reference proteome</keyword>
<gene>
    <name evidence="1" type="ORF">CLV84_1142</name>
</gene>
<reference evidence="1 2" key="1">
    <citation type="submission" date="2018-02" db="EMBL/GenBank/DDBJ databases">
        <title>Genomic Encyclopedia of Archaeal and Bacterial Type Strains, Phase II (KMG-II): from individual species to whole genera.</title>
        <authorList>
            <person name="Goeker M."/>
        </authorList>
    </citation>
    <scope>NUCLEOTIDE SEQUENCE [LARGE SCALE GENOMIC DNA]</scope>
    <source>
        <strain evidence="1 2">DSM 29526</strain>
    </source>
</reference>
<evidence type="ECO:0000313" key="2">
    <source>
        <dbReference type="Proteomes" id="UP000237662"/>
    </source>
</evidence>
<protein>
    <submittedName>
        <fullName evidence="1">Uncharacterized protein (TIGR00661 family)</fullName>
    </submittedName>
</protein>
<organism evidence="1 2">
    <name type="scientific">Neolewinella xylanilytica</name>
    <dbReference type="NCBI Taxonomy" id="1514080"/>
    <lineage>
        <taxon>Bacteria</taxon>
        <taxon>Pseudomonadati</taxon>
        <taxon>Bacteroidota</taxon>
        <taxon>Saprospiria</taxon>
        <taxon>Saprospirales</taxon>
        <taxon>Lewinellaceae</taxon>
        <taxon>Neolewinella</taxon>
    </lineage>
</organism>
<dbReference type="EMBL" id="PTJC01000005">
    <property type="protein sequence ID" value="PPK88177.1"/>
    <property type="molecule type" value="Genomic_DNA"/>
</dbReference>